<dbReference type="AlphaFoldDB" id="A0A0R3UIC8"/>
<dbReference type="Pfam" id="PF15882">
    <property type="entry name" value="DUF4735"/>
    <property type="match status" value="1"/>
</dbReference>
<reference evidence="3" key="2">
    <citation type="submission" date="2019-11" db="UniProtKB">
        <authorList>
            <consortium name="WormBaseParasite"/>
        </authorList>
    </citation>
    <scope>IDENTIFICATION</scope>
</reference>
<evidence type="ECO:0000313" key="2">
    <source>
        <dbReference type="Proteomes" id="UP000267029"/>
    </source>
</evidence>
<protein>
    <submittedName>
        <fullName evidence="3">UPF0764 protein C16orf89 homolog</fullName>
    </submittedName>
</protein>
<dbReference type="PANTHER" id="PTHR33539">
    <property type="entry name" value="UPF0764 PROTEIN C16ORF89"/>
    <property type="match status" value="1"/>
</dbReference>
<dbReference type="GO" id="GO:0016020">
    <property type="term" value="C:membrane"/>
    <property type="evidence" value="ECO:0007669"/>
    <property type="project" value="TreeGrafter"/>
</dbReference>
<dbReference type="STRING" id="53468.A0A0R3UIC8"/>
<evidence type="ECO:0000313" key="1">
    <source>
        <dbReference type="EMBL" id="VDD81171.1"/>
    </source>
</evidence>
<sequence length="360" mass="40932">MWGKLVVFLGCVLAVKPTVRLRHNGNIYRSQADAIFITAERALNFMVKNHETLNLDGAVGARIMQGVYEQLIKTYGLSLPEKVVRKMKQVEELAGIAGDLGTMTAALRTPFYFSRAGFLLRPELWRFFLPSRRFKTLPTVDIGSLSDSDNLEEEPSDLCLREFIPHNLHPRCGISKKCFNAMTTSNYSSYSLTHQLLYFLVGIGAHCERELTDLMEGPPSTKQIEQHMSGFCARIDSEARTLEDQDFPTEFRDLFMEQVGLCGIAGFTQIARLRWLDHIVSWQSATTGCYHRFDGENLNPENFDPSHYGNYRRRRRSESIMQSENDEDDVCLSHRTAVALLALSAYTRRLVEEVVMKGVA</sequence>
<reference evidence="1 2" key="1">
    <citation type="submission" date="2018-10" db="EMBL/GenBank/DDBJ databases">
        <authorList>
            <consortium name="Pathogen Informatics"/>
        </authorList>
    </citation>
    <scope>NUCLEOTIDE SEQUENCE [LARGE SCALE GENOMIC DNA]</scope>
</reference>
<dbReference type="OrthoDB" id="5949187at2759"/>
<proteinExistence type="predicted"/>
<dbReference type="Proteomes" id="UP000267029">
    <property type="component" value="Unassembled WGS sequence"/>
</dbReference>
<evidence type="ECO:0000313" key="3">
    <source>
        <dbReference type="WBParaSite" id="MCU_003359-RA"/>
    </source>
</evidence>
<gene>
    <name evidence="1" type="ORF">MCOS_LOCUS7174</name>
</gene>
<dbReference type="InterPro" id="IPR031751">
    <property type="entry name" value="DUF4735"/>
</dbReference>
<dbReference type="WBParaSite" id="MCU_003359-RA">
    <property type="protein sequence ID" value="MCU_003359-RA"/>
    <property type="gene ID" value="MCU_003359"/>
</dbReference>
<organism evidence="1 2">
    <name type="scientific">Mesocestoides corti</name>
    <name type="common">Flatworm</name>
    <dbReference type="NCBI Taxonomy" id="53468"/>
    <lineage>
        <taxon>Eukaryota</taxon>
        <taxon>Metazoa</taxon>
        <taxon>Spiralia</taxon>
        <taxon>Lophotrochozoa</taxon>
        <taxon>Platyhelminthes</taxon>
        <taxon>Cestoda</taxon>
        <taxon>Eucestoda</taxon>
        <taxon>Cyclophyllidea</taxon>
        <taxon>Mesocestoididae</taxon>
        <taxon>Mesocestoides</taxon>
    </lineage>
</organism>
<dbReference type="EMBL" id="UXSR01005335">
    <property type="protein sequence ID" value="VDD81171.1"/>
    <property type="molecule type" value="Genomic_DNA"/>
</dbReference>
<keyword evidence="2" id="KW-1185">Reference proteome</keyword>
<dbReference type="PANTHER" id="PTHR33539:SF1">
    <property type="entry name" value="UPF0764 PROTEIN C16ORF89"/>
    <property type="match status" value="1"/>
</dbReference>
<name>A0A0R3UIC8_MESCO</name>
<accession>A0A0R3UIC8</accession>
<dbReference type="GO" id="GO:0005829">
    <property type="term" value="C:cytosol"/>
    <property type="evidence" value="ECO:0007669"/>
    <property type="project" value="TreeGrafter"/>
</dbReference>